<proteinExistence type="predicted"/>
<protein>
    <submittedName>
        <fullName evidence="2">Uncharacterized protein</fullName>
    </submittedName>
</protein>
<evidence type="ECO:0000313" key="2">
    <source>
        <dbReference type="EMBL" id="OPF19627.1"/>
    </source>
</evidence>
<sequence length="98" mass="11412">MAALLGRRGCQHSGSLKPLIEGAIAEALRSTEAGIQRTEQRLREFEDKYQLSTAEFLHRYENDEFQETLELDEWIGELRMLQCLQEKAERLRGIEFVN</sequence>
<organism evidence="2 3">
    <name type="scientific">Microcystis aeruginosa KW</name>
    <dbReference type="NCBI Taxonomy" id="1960155"/>
    <lineage>
        <taxon>Bacteria</taxon>
        <taxon>Bacillati</taxon>
        <taxon>Cyanobacteriota</taxon>
        <taxon>Cyanophyceae</taxon>
        <taxon>Oscillatoriophycideae</taxon>
        <taxon>Chroococcales</taxon>
        <taxon>Microcystaceae</taxon>
        <taxon>Microcystis</taxon>
    </lineage>
</organism>
<gene>
    <name evidence="2" type="ORF">B1L04_05875</name>
</gene>
<feature type="coiled-coil region" evidence="1">
    <location>
        <begin position="28"/>
        <end position="55"/>
    </location>
</feature>
<evidence type="ECO:0000313" key="3">
    <source>
        <dbReference type="Proteomes" id="UP000189835"/>
    </source>
</evidence>
<dbReference type="AlphaFoldDB" id="A0A1V4BYP0"/>
<keyword evidence="1" id="KW-0175">Coiled coil</keyword>
<reference evidence="2 3" key="1">
    <citation type="submission" date="2017-02" db="EMBL/GenBank/DDBJ databases">
        <title>Genome sequence of Microcystis aeruginosa KW.</title>
        <authorList>
            <person name="Oh H.-M."/>
            <person name="Ahn C.-Y."/>
            <person name="Jeong H."/>
            <person name="Srivastava A."/>
            <person name="Lee H.-G."/>
            <person name="Kang S.-R."/>
        </authorList>
    </citation>
    <scope>NUCLEOTIDE SEQUENCE [LARGE SCALE GENOMIC DNA]</scope>
    <source>
        <strain evidence="2 3">KW</strain>
    </source>
</reference>
<accession>A0A1V4BYP0</accession>
<comment type="caution">
    <text evidence="2">The sequence shown here is derived from an EMBL/GenBank/DDBJ whole genome shotgun (WGS) entry which is preliminary data.</text>
</comment>
<evidence type="ECO:0000256" key="1">
    <source>
        <dbReference type="SAM" id="Coils"/>
    </source>
</evidence>
<dbReference type="EMBL" id="MVGR01000003">
    <property type="protein sequence ID" value="OPF19627.1"/>
    <property type="molecule type" value="Genomic_DNA"/>
</dbReference>
<dbReference type="Proteomes" id="UP000189835">
    <property type="component" value="Unassembled WGS sequence"/>
</dbReference>
<name>A0A1V4BYP0_MICAE</name>